<dbReference type="InterPro" id="IPR032354">
    <property type="entry name" value="FOXP-CC"/>
</dbReference>
<keyword evidence="9" id="KW-0804">Transcription</keyword>
<dbReference type="Gene3D" id="1.20.5.340">
    <property type="match status" value="1"/>
</dbReference>
<comment type="subcellular location">
    <subcellularLocation>
        <location evidence="1 11">Nucleus</location>
    </subcellularLocation>
</comment>
<evidence type="ECO:0000256" key="6">
    <source>
        <dbReference type="ARBA" id="ARBA00022833"/>
    </source>
</evidence>
<dbReference type="InterPro" id="IPR047412">
    <property type="entry name" value="FH_FOXP1_P2"/>
</dbReference>
<keyword evidence="2" id="KW-0217">Developmental protein</keyword>
<dbReference type="SUPFAM" id="SSF46785">
    <property type="entry name" value="Winged helix' DNA-binding domain"/>
    <property type="match status" value="1"/>
</dbReference>
<keyword evidence="15" id="KW-1185">Reference proteome</keyword>
<dbReference type="GO" id="GO:0005634">
    <property type="term" value="C:nucleus"/>
    <property type="evidence" value="ECO:0007669"/>
    <property type="project" value="UniProtKB-SubCell"/>
</dbReference>
<keyword evidence="4" id="KW-0479">Metal-binding</keyword>
<dbReference type="PANTHER" id="PTHR45796:SF4">
    <property type="entry name" value="FORKHEAD BOX P, ISOFORM C"/>
    <property type="match status" value="1"/>
</dbReference>
<accession>B4NJU7</accession>
<evidence type="ECO:0000256" key="3">
    <source>
        <dbReference type="ARBA" id="ARBA00022491"/>
    </source>
</evidence>
<evidence type="ECO:0000256" key="10">
    <source>
        <dbReference type="ARBA" id="ARBA00023242"/>
    </source>
</evidence>
<dbReference type="FunFam" id="1.20.5.340:FF:000005">
    <property type="entry name" value="Forkhead box P1, isoform CRA_f"/>
    <property type="match status" value="1"/>
</dbReference>
<dbReference type="GO" id="GO:0008270">
    <property type="term" value="F:zinc ion binding"/>
    <property type="evidence" value="ECO:0007669"/>
    <property type="project" value="UniProtKB-KW"/>
</dbReference>
<dbReference type="GO" id="GO:0000978">
    <property type="term" value="F:RNA polymerase II cis-regulatory region sequence-specific DNA binding"/>
    <property type="evidence" value="ECO:0007669"/>
    <property type="project" value="TreeGrafter"/>
</dbReference>
<dbReference type="PRINTS" id="PR00053">
    <property type="entry name" value="FORKHEAD"/>
</dbReference>
<dbReference type="PROSITE" id="PS50039">
    <property type="entry name" value="FORK_HEAD_3"/>
    <property type="match status" value="1"/>
</dbReference>
<evidence type="ECO:0000256" key="9">
    <source>
        <dbReference type="ARBA" id="ARBA00023163"/>
    </source>
</evidence>
<dbReference type="SMART" id="SM00339">
    <property type="entry name" value="FH"/>
    <property type="match status" value="1"/>
</dbReference>
<dbReference type="Pfam" id="PF00250">
    <property type="entry name" value="Forkhead"/>
    <property type="match status" value="1"/>
</dbReference>
<dbReference type="InterPro" id="IPR001766">
    <property type="entry name" value="Fork_head_dom"/>
</dbReference>
<evidence type="ECO:0000256" key="11">
    <source>
        <dbReference type="PROSITE-ProRule" id="PRU00089"/>
    </source>
</evidence>
<dbReference type="Gene3D" id="1.10.10.10">
    <property type="entry name" value="Winged helix-like DNA-binding domain superfamily/Winged helix DNA-binding domain"/>
    <property type="match status" value="1"/>
</dbReference>
<evidence type="ECO:0000313" key="15">
    <source>
        <dbReference type="Proteomes" id="UP000007798"/>
    </source>
</evidence>
<proteinExistence type="predicted"/>
<dbReference type="AlphaFoldDB" id="B4NJU7"/>
<dbReference type="HOGENOM" id="CLU_041723_0_0_1"/>
<dbReference type="OMA" id="NIGYNAI"/>
<evidence type="ECO:0000256" key="7">
    <source>
        <dbReference type="ARBA" id="ARBA00023015"/>
    </source>
</evidence>
<keyword evidence="10 11" id="KW-0539">Nucleus</keyword>
<feature type="DNA-binding region" description="Fork-head" evidence="11">
    <location>
        <begin position="334"/>
        <end position="407"/>
    </location>
</feature>
<dbReference type="STRING" id="7260.B4NJU7"/>
<dbReference type="PhylomeDB" id="B4NJU7"/>
<dbReference type="InParanoid" id="B4NJU7"/>
<dbReference type="FunFam" id="1.10.10.10:FF:000010">
    <property type="entry name" value="Forkhead box P2 isoform B"/>
    <property type="match status" value="1"/>
</dbReference>
<keyword evidence="7" id="KW-0805">Transcription regulation</keyword>
<dbReference type="InterPro" id="IPR036388">
    <property type="entry name" value="WH-like_DNA-bd_sf"/>
</dbReference>
<dbReference type="eggNOG" id="KOG4385">
    <property type="taxonomic scope" value="Eukaryota"/>
</dbReference>
<dbReference type="GO" id="GO:0000981">
    <property type="term" value="F:DNA-binding transcription factor activity, RNA polymerase II-specific"/>
    <property type="evidence" value="ECO:0007669"/>
    <property type="project" value="TreeGrafter"/>
</dbReference>
<dbReference type="PANTHER" id="PTHR45796">
    <property type="entry name" value="FORKHEAD BOX P, ISOFORM C"/>
    <property type="match status" value="1"/>
</dbReference>
<feature type="region of interest" description="Disordered" evidence="12">
    <location>
        <begin position="1"/>
        <end position="22"/>
    </location>
</feature>
<dbReference type="FunCoup" id="B4NJU7">
    <property type="interactions" value="41"/>
</dbReference>
<organism evidence="14 15">
    <name type="scientific">Drosophila willistoni</name>
    <name type="common">Fruit fly</name>
    <dbReference type="NCBI Taxonomy" id="7260"/>
    <lineage>
        <taxon>Eukaryota</taxon>
        <taxon>Metazoa</taxon>
        <taxon>Ecdysozoa</taxon>
        <taxon>Arthropoda</taxon>
        <taxon>Hexapoda</taxon>
        <taxon>Insecta</taxon>
        <taxon>Pterygota</taxon>
        <taxon>Neoptera</taxon>
        <taxon>Endopterygota</taxon>
        <taxon>Diptera</taxon>
        <taxon>Brachycera</taxon>
        <taxon>Muscomorpha</taxon>
        <taxon>Ephydroidea</taxon>
        <taxon>Drosophilidae</taxon>
        <taxon>Drosophila</taxon>
        <taxon>Sophophora</taxon>
    </lineage>
</organism>
<keyword evidence="6" id="KW-0862">Zinc</keyword>
<evidence type="ECO:0000256" key="4">
    <source>
        <dbReference type="ARBA" id="ARBA00022723"/>
    </source>
</evidence>
<evidence type="ECO:0000256" key="12">
    <source>
        <dbReference type="SAM" id="MobiDB-lite"/>
    </source>
</evidence>
<evidence type="ECO:0000256" key="8">
    <source>
        <dbReference type="ARBA" id="ARBA00023125"/>
    </source>
</evidence>
<dbReference type="Proteomes" id="UP000007798">
    <property type="component" value="Unassembled WGS sequence"/>
</dbReference>
<evidence type="ECO:0000256" key="1">
    <source>
        <dbReference type="ARBA" id="ARBA00004123"/>
    </source>
</evidence>
<sequence>MIRIQDDEYSEDIKESDPEETTHQKELAIKSRFQLSLPSDICPDNTKNNCFQPGGFLHNTISYASHIVKCSSPASSIGESQTTAQFAAASSHNIHLPQGQHMMAPIPDLNFYNMPDMMAEQEKLIMSDAERFLRSKENEMCNNEYTHMHDEFAMRKFYHPLFAHNVCRWPGCEMDLEDITAFVKHLNSEHGLDDRSTAQARVQMQVVSQLETHLQKERDRLQAMMHHLYLSKQLLSPTKLDRKDIPTKDGTFCNMTSPITINSIGRPFHQSSSPGSMNLPMVNSTNICGMKKRNHDKNTFSINGGLPYMLERAGLDVQQEIQRNREFYKNADVRPPFTYASLIRQAIIDSPDKQLTLNEIYNWFQNTFCYFRRNAATWKNAVRHNLSLHKCFMRVENVKGAVWTVDEIEFYKRRPQRTAAVASNLAAAKSSVDSNFFVALNFGYVGNI</sequence>
<evidence type="ECO:0000313" key="14">
    <source>
        <dbReference type="EMBL" id="EDW83949.1"/>
    </source>
</evidence>
<dbReference type="InterPro" id="IPR036390">
    <property type="entry name" value="WH_DNA-bd_sf"/>
</dbReference>
<keyword evidence="3" id="KW-0678">Repressor</keyword>
<dbReference type="CDD" id="cd20065">
    <property type="entry name" value="FH_FOXP2"/>
    <property type="match status" value="1"/>
</dbReference>
<dbReference type="InterPro" id="IPR030456">
    <property type="entry name" value="TF_fork_head_CS_2"/>
</dbReference>
<gene>
    <name evidence="14" type="primary">Dwil\GK13409</name>
    <name evidence="14" type="ORF">Dwil_GK13409</name>
</gene>
<keyword evidence="8 11" id="KW-0238">DNA-binding</keyword>
<keyword evidence="5" id="KW-0863">Zinc-finger</keyword>
<protein>
    <recommendedName>
        <fullName evidence="13">Fork-head domain-containing protein</fullName>
    </recommendedName>
</protein>
<reference evidence="14 15" key="1">
    <citation type="journal article" date="2007" name="Nature">
        <title>Evolution of genes and genomes on the Drosophila phylogeny.</title>
        <authorList>
            <consortium name="Drosophila 12 Genomes Consortium"/>
            <person name="Clark A.G."/>
            <person name="Eisen M.B."/>
            <person name="Smith D.R."/>
            <person name="Bergman C.M."/>
            <person name="Oliver B."/>
            <person name="Markow T.A."/>
            <person name="Kaufman T.C."/>
            <person name="Kellis M."/>
            <person name="Gelbart W."/>
            <person name="Iyer V.N."/>
            <person name="Pollard D.A."/>
            <person name="Sackton T.B."/>
            <person name="Larracuente A.M."/>
            <person name="Singh N.D."/>
            <person name="Abad J.P."/>
            <person name="Abt D.N."/>
            <person name="Adryan B."/>
            <person name="Aguade M."/>
            <person name="Akashi H."/>
            <person name="Anderson W.W."/>
            <person name="Aquadro C.F."/>
            <person name="Ardell D.H."/>
            <person name="Arguello R."/>
            <person name="Artieri C.G."/>
            <person name="Barbash D.A."/>
            <person name="Barker D."/>
            <person name="Barsanti P."/>
            <person name="Batterham P."/>
            <person name="Batzoglou S."/>
            <person name="Begun D."/>
            <person name="Bhutkar A."/>
            <person name="Blanco E."/>
            <person name="Bosak S.A."/>
            <person name="Bradley R.K."/>
            <person name="Brand A.D."/>
            <person name="Brent M.R."/>
            <person name="Brooks A.N."/>
            <person name="Brown R.H."/>
            <person name="Butlin R.K."/>
            <person name="Caggese C."/>
            <person name="Calvi B.R."/>
            <person name="Bernardo de Carvalho A."/>
            <person name="Caspi A."/>
            <person name="Castrezana S."/>
            <person name="Celniker S.E."/>
            <person name="Chang J.L."/>
            <person name="Chapple C."/>
            <person name="Chatterji S."/>
            <person name="Chinwalla A."/>
            <person name="Civetta A."/>
            <person name="Clifton S.W."/>
            <person name="Comeron J.M."/>
            <person name="Costello J.C."/>
            <person name="Coyne J.A."/>
            <person name="Daub J."/>
            <person name="David R.G."/>
            <person name="Delcher A.L."/>
            <person name="Delehaunty K."/>
            <person name="Do C.B."/>
            <person name="Ebling H."/>
            <person name="Edwards K."/>
            <person name="Eickbush T."/>
            <person name="Evans J.D."/>
            <person name="Filipski A."/>
            <person name="Findeiss S."/>
            <person name="Freyhult E."/>
            <person name="Fulton L."/>
            <person name="Fulton R."/>
            <person name="Garcia A.C."/>
            <person name="Gardiner A."/>
            <person name="Garfield D.A."/>
            <person name="Garvin B.E."/>
            <person name="Gibson G."/>
            <person name="Gilbert D."/>
            <person name="Gnerre S."/>
            <person name="Godfrey J."/>
            <person name="Good R."/>
            <person name="Gotea V."/>
            <person name="Gravely B."/>
            <person name="Greenberg A.J."/>
            <person name="Griffiths-Jones S."/>
            <person name="Gross S."/>
            <person name="Guigo R."/>
            <person name="Gustafson E.A."/>
            <person name="Haerty W."/>
            <person name="Hahn M.W."/>
            <person name="Halligan D.L."/>
            <person name="Halpern A.L."/>
            <person name="Halter G.M."/>
            <person name="Han M.V."/>
            <person name="Heger A."/>
            <person name="Hillier L."/>
            <person name="Hinrichs A.S."/>
            <person name="Holmes I."/>
            <person name="Hoskins R.A."/>
            <person name="Hubisz M.J."/>
            <person name="Hultmark D."/>
            <person name="Huntley M.A."/>
            <person name="Jaffe D.B."/>
            <person name="Jagadeeshan S."/>
            <person name="Jeck W.R."/>
            <person name="Johnson J."/>
            <person name="Jones C.D."/>
            <person name="Jordan W.C."/>
            <person name="Karpen G.H."/>
            <person name="Kataoka E."/>
            <person name="Keightley P.D."/>
            <person name="Kheradpour P."/>
            <person name="Kirkness E.F."/>
            <person name="Koerich L.B."/>
            <person name="Kristiansen K."/>
            <person name="Kudrna D."/>
            <person name="Kulathinal R.J."/>
            <person name="Kumar S."/>
            <person name="Kwok R."/>
            <person name="Lander E."/>
            <person name="Langley C.H."/>
            <person name="Lapoint R."/>
            <person name="Lazzaro B.P."/>
            <person name="Lee S.J."/>
            <person name="Levesque L."/>
            <person name="Li R."/>
            <person name="Lin C.F."/>
            <person name="Lin M.F."/>
            <person name="Lindblad-Toh K."/>
            <person name="Llopart A."/>
            <person name="Long M."/>
            <person name="Low L."/>
            <person name="Lozovsky E."/>
            <person name="Lu J."/>
            <person name="Luo M."/>
            <person name="Machado C.A."/>
            <person name="Makalowski W."/>
            <person name="Marzo M."/>
            <person name="Matsuda M."/>
            <person name="Matzkin L."/>
            <person name="McAllister B."/>
            <person name="McBride C.S."/>
            <person name="McKernan B."/>
            <person name="McKernan K."/>
            <person name="Mendez-Lago M."/>
            <person name="Minx P."/>
            <person name="Mollenhauer M.U."/>
            <person name="Montooth K."/>
            <person name="Mount S.M."/>
            <person name="Mu X."/>
            <person name="Myers E."/>
            <person name="Negre B."/>
            <person name="Newfeld S."/>
            <person name="Nielsen R."/>
            <person name="Noor M.A."/>
            <person name="O'Grady P."/>
            <person name="Pachter L."/>
            <person name="Papaceit M."/>
            <person name="Parisi M.J."/>
            <person name="Parisi M."/>
            <person name="Parts L."/>
            <person name="Pedersen J.S."/>
            <person name="Pesole G."/>
            <person name="Phillippy A.M."/>
            <person name="Ponting C.P."/>
            <person name="Pop M."/>
            <person name="Porcelli D."/>
            <person name="Powell J.R."/>
            <person name="Prohaska S."/>
            <person name="Pruitt K."/>
            <person name="Puig M."/>
            <person name="Quesneville H."/>
            <person name="Ram K.R."/>
            <person name="Rand D."/>
            <person name="Rasmussen M.D."/>
            <person name="Reed L.K."/>
            <person name="Reenan R."/>
            <person name="Reily A."/>
            <person name="Remington K.A."/>
            <person name="Rieger T.T."/>
            <person name="Ritchie M.G."/>
            <person name="Robin C."/>
            <person name="Rogers Y.H."/>
            <person name="Rohde C."/>
            <person name="Rozas J."/>
            <person name="Rubenfield M.J."/>
            <person name="Ruiz A."/>
            <person name="Russo S."/>
            <person name="Salzberg S.L."/>
            <person name="Sanchez-Gracia A."/>
            <person name="Saranga D.J."/>
            <person name="Sato H."/>
            <person name="Schaeffer S.W."/>
            <person name="Schatz M.C."/>
            <person name="Schlenke T."/>
            <person name="Schwartz R."/>
            <person name="Segarra C."/>
            <person name="Singh R.S."/>
            <person name="Sirot L."/>
            <person name="Sirota M."/>
            <person name="Sisneros N.B."/>
            <person name="Smith C.D."/>
            <person name="Smith T.F."/>
            <person name="Spieth J."/>
            <person name="Stage D.E."/>
            <person name="Stark A."/>
            <person name="Stephan W."/>
            <person name="Strausberg R.L."/>
            <person name="Strempel S."/>
            <person name="Sturgill D."/>
            <person name="Sutton G."/>
            <person name="Sutton G.G."/>
            <person name="Tao W."/>
            <person name="Teichmann S."/>
            <person name="Tobari Y.N."/>
            <person name="Tomimura Y."/>
            <person name="Tsolas J.M."/>
            <person name="Valente V.L."/>
            <person name="Venter E."/>
            <person name="Venter J.C."/>
            <person name="Vicario S."/>
            <person name="Vieira F.G."/>
            <person name="Vilella A.J."/>
            <person name="Villasante A."/>
            <person name="Walenz B."/>
            <person name="Wang J."/>
            <person name="Wasserman M."/>
            <person name="Watts T."/>
            <person name="Wilson D."/>
            <person name="Wilson R.K."/>
            <person name="Wing R.A."/>
            <person name="Wolfner M.F."/>
            <person name="Wong A."/>
            <person name="Wong G.K."/>
            <person name="Wu C.I."/>
            <person name="Wu G."/>
            <person name="Yamamoto D."/>
            <person name="Yang H.P."/>
            <person name="Yang S.P."/>
            <person name="Yorke J.A."/>
            <person name="Yoshida K."/>
            <person name="Zdobnov E."/>
            <person name="Zhang P."/>
            <person name="Zhang Y."/>
            <person name="Zimin A.V."/>
            <person name="Baldwin J."/>
            <person name="Abdouelleil A."/>
            <person name="Abdulkadir J."/>
            <person name="Abebe A."/>
            <person name="Abera B."/>
            <person name="Abreu J."/>
            <person name="Acer S.C."/>
            <person name="Aftuck L."/>
            <person name="Alexander A."/>
            <person name="An P."/>
            <person name="Anderson E."/>
            <person name="Anderson S."/>
            <person name="Arachi H."/>
            <person name="Azer M."/>
            <person name="Bachantsang P."/>
            <person name="Barry A."/>
            <person name="Bayul T."/>
            <person name="Berlin A."/>
            <person name="Bessette D."/>
            <person name="Bloom T."/>
            <person name="Blye J."/>
            <person name="Boguslavskiy L."/>
            <person name="Bonnet C."/>
            <person name="Boukhgalter B."/>
            <person name="Bourzgui I."/>
            <person name="Brown A."/>
            <person name="Cahill P."/>
            <person name="Channer S."/>
            <person name="Cheshatsang Y."/>
            <person name="Chuda L."/>
            <person name="Citroen M."/>
            <person name="Collymore A."/>
            <person name="Cooke P."/>
            <person name="Costello M."/>
            <person name="D'Aco K."/>
            <person name="Daza R."/>
            <person name="De Haan G."/>
            <person name="DeGray S."/>
            <person name="DeMaso C."/>
            <person name="Dhargay N."/>
            <person name="Dooley K."/>
            <person name="Dooley E."/>
            <person name="Doricent M."/>
            <person name="Dorje P."/>
            <person name="Dorjee K."/>
            <person name="Dupes A."/>
            <person name="Elong R."/>
            <person name="Falk J."/>
            <person name="Farina A."/>
            <person name="Faro S."/>
            <person name="Ferguson D."/>
            <person name="Fisher S."/>
            <person name="Foley C.D."/>
            <person name="Franke A."/>
            <person name="Friedrich D."/>
            <person name="Gadbois L."/>
            <person name="Gearin G."/>
            <person name="Gearin C.R."/>
            <person name="Giannoukos G."/>
            <person name="Goode T."/>
            <person name="Graham J."/>
            <person name="Grandbois E."/>
            <person name="Grewal S."/>
            <person name="Gyaltsen K."/>
            <person name="Hafez N."/>
            <person name="Hagos B."/>
            <person name="Hall J."/>
            <person name="Henson C."/>
            <person name="Hollinger A."/>
            <person name="Honan T."/>
            <person name="Huard M.D."/>
            <person name="Hughes L."/>
            <person name="Hurhula B."/>
            <person name="Husby M.E."/>
            <person name="Kamat A."/>
            <person name="Kanga B."/>
            <person name="Kashin S."/>
            <person name="Khazanovich D."/>
            <person name="Kisner P."/>
            <person name="Lance K."/>
            <person name="Lara M."/>
            <person name="Lee W."/>
            <person name="Lennon N."/>
            <person name="Letendre F."/>
            <person name="LeVine R."/>
            <person name="Lipovsky A."/>
            <person name="Liu X."/>
            <person name="Liu J."/>
            <person name="Liu S."/>
            <person name="Lokyitsang T."/>
            <person name="Lokyitsang Y."/>
            <person name="Lubonja R."/>
            <person name="Lui A."/>
            <person name="MacDonald P."/>
            <person name="Magnisalis V."/>
            <person name="Maru K."/>
            <person name="Matthews C."/>
            <person name="McCusker W."/>
            <person name="McDonough S."/>
            <person name="Mehta T."/>
            <person name="Meldrim J."/>
            <person name="Meneus L."/>
            <person name="Mihai O."/>
            <person name="Mihalev A."/>
            <person name="Mihova T."/>
            <person name="Mittelman R."/>
            <person name="Mlenga V."/>
            <person name="Montmayeur A."/>
            <person name="Mulrain L."/>
            <person name="Navidi A."/>
            <person name="Naylor J."/>
            <person name="Negash T."/>
            <person name="Nguyen T."/>
            <person name="Nguyen N."/>
            <person name="Nicol R."/>
            <person name="Norbu C."/>
            <person name="Norbu N."/>
            <person name="Novod N."/>
            <person name="O'Neill B."/>
            <person name="Osman S."/>
            <person name="Markiewicz E."/>
            <person name="Oyono O.L."/>
            <person name="Patti C."/>
            <person name="Phunkhang P."/>
            <person name="Pierre F."/>
            <person name="Priest M."/>
            <person name="Raghuraman S."/>
            <person name="Rege F."/>
            <person name="Reyes R."/>
            <person name="Rise C."/>
            <person name="Rogov P."/>
            <person name="Ross K."/>
            <person name="Ryan E."/>
            <person name="Settipalli S."/>
            <person name="Shea T."/>
            <person name="Sherpa N."/>
            <person name="Shi L."/>
            <person name="Shih D."/>
            <person name="Sparrow T."/>
            <person name="Spaulding J."/>
            <person name="Stalker J."/>
            <person name="Stange-Thomann N."/>
            <person name="Stavropoulos S."/>
            <person name="Stone C."/>
            <person name="Strader C."/>
            <person name="Tesfaye S."/>
            <person name="Thomson T."/>
            <person name="Thoulutsang Y."/>
            <person name="Thoulutsang D."/>
            <person name="Topham K."/>
            <person name="Topping I."/>
            <person name="Tsamla T."/>
            <person name="Vassiliev H."/>
            <person name="Vo A."/>
            <person name="Wangchuk T."/>
            <person name="Wangdi T."/>
            <person name="Weiand M."/>
            <person name="Wilkinson J."/>
            <person name="Wilson A."/>
            <person name="Yadav S."/>
            <person name="Young G."/>
            <person name="Yu Q."/>
            <person name="Zembek L."/>
            <person name="Zhong D."/>
            <person name="Zimmer A."/>
            <person name="Zwirko Z."/>
            <person name="Jaffe D.B."/>
            <person name="Alvarez P."/>
            <person name="Brockman W."/>
            <person name="Butler J."/>
            <person name="Chin C."/>
            <person name="Gnerre S."/>
            <person name="Grabherr M."/>
            <person name="Kleber M."/>
            <person name="Mauceli E."/>
            <person name="MacCallum I."/>
        </authorList>
    </citation>
    <scope>NUCLEOTIDE SEQUENCE [LARGE SCALE GENOMIC DNA]</scope>
    <source>
        <strain evidence="15">Tucson 14030-0811.24</strain>
    </source>
</reference>
<dbReference type="EMBL" id="CH964272">
    <property type="protein sequence ID" value="EDW83949.1"/>
    <property type="molecule type" value="Genomic_DNA"/>
</dbReference>
<dbReference type="Pfam" id="PF16159">
    <property type="entry name" value="FOXP-CC"/>
    <property type="match status" value="1"/>
</dbReference>
<dbReference type="InterPro" id="IPR050998">
    <property type="entry name" value="FOXP"/>
</dbReference>
<evidence type="ECO:0000256" key="5">
    <source>
        <dbReference type="ARBA" id="ARBA00022771"/>
    </source>
</evidence>
<feature type="domain" description="Fork-head" evidence="13">
    <location>
        <begin position="334"/>
        <end position="407"/>
    </location>
</feature>
<evidence type="ECO:0000256" key="2">
    <source>
        <dbReference type="ARBA" id="ARBA00022473"/>
    </source>
</evidence>
<dbReference type="PROSITE" id="PS00658">
    <property type="entry name" value="FORK_HEAD_2"/>
    <property type="match status" value="1"/>
</dbReference>
<dbReference type="OrthoDB" id="5830876at2759"/>
<evidence type="ECO:0000259" key="13">
    <source>
        <dbReference type="PROSITE" id="PS50039"/>
    </source>
</evidence>
<name>B4NJU7_DROWI</name>